<dbReference type="InterPro" id="IPR002035">
    <property type="entry name" value="VWF_A"/>
</dbReference>
<accession>A0A8S1TGN9</accession>
<sequence length="453" mass="53290">MSSFNKNYLNLASNNKDTQEKYQQYIPDDEIPKQYKQKYELNNPIDIKYGYQDNNSLLFQIHKNFPQQPDFKIGVDLIYVIDISQTLNDQTLEIMKSALKCLANYLSDRDRLCIITYSNKADKLFPLIPLNEENRQKIIEKIEQISIKKGNSNIFNALQITSLCLKLRQFQNQITNVNIISQDYDLRKNSLDFKQIFQNEKAFKFKAFLLFSKNYMQFPQQKKRESLKFGRYHIIKKVDQLSQLSQIFCFEASKLQQTVIMDLLISVKTHKNNPIQISECEGGKFVYVNPYEIQITKKLISIGYNKTHLVCIGNGPKFEAGQICNIEVSFQQLCSNQQQKYFIPIYEQTQQKNIIDESVLVQKYKLKSRSQMNEAILYYDPYRIQDCIEILSVFQSEVGKLPDSIKQQLNVETQQFDLALSKYFQNPSQQIENPFTQIDDLRKRQKLQAFKIL</sequence>
<evidence type="ECO:0000259" key="1">
    <source>
        <dbReference type="PROSITE" id="PS50234"/>
    </source>
</evidence>
<dbReference type="Proteomes" id="UP000689195">
    <property type="component" value="Unassembled WGS sequence"/>
</dbReference>
<gene>
    <name evidence="2" type="ORF">PPENT_87.1.T0200224</name>
</gene>
<organism evidence="2 3">
    <name type="scientific">Paramecium pentaurelia</name>
    <dbReference type="NCBI Taxonomy" id="43138"/>
    <lineage>
        <taxon>Eukaryota</taxon>
        <taxon>Sar</taxon>
        <taxon>Alveolata</taxon>
        <taxon>Ciliophora</taxon>
        <taxon>Intramacronucleata</taxon>
        <taxon>Oligohymenophorea</taxon>
        <taxon>Peniculida</taxon>
        <taxon>Parameciidae</taxon>
        <taxon>Paramecium</taxon>
    </lineage>
</organism>
<dbReference type="AlphaFoldDB" id="A0A8S1TGN9"/>
<evidence type="ECO:0000313" key="2">
    <source>
        <dbReference type="EMBL" id="CAD8150366.1"/>
    </source>
</evidence>
<reference evidence="2" key="1">
    <citation type="submission" date="2021-01" db="EMBL/GenBank/DDBJ databases">
        <authorList>
            <consortium name="Genoscope - CEA"/>
            <person name="William W."/>
        </authorList>
    </citation>
    <scope>NUCLEOTIDE SEQUENCE</scope>
</reference>
<dbReference type="SMART" id="SM00327">
    <property type="entry name" value="VWA"/>
    <property type="match status" value="1"/>
</dbReference>
<comment type="caution">
    <text evidence="2">The sequence shown here is derived from an EMBL/GenBank/DDBJ whole genome shotgun (WGS) entry which is preliminary data.</text>
</comment>
<dbReference type="OrthoDB" id="299997at2759"/>
<dbReference type="Pfam" id="PF13519">
    <property type="entry name" value="VWA_2"/>
    <property type="match status" value="1"/>
</dbReference>
<keyword evidence="3" id="KW-1185">Reference proteome</keyword>
<dbReference type="PROSITE" id="PS50234">
    <property type="entry name" value="VWFA"/>
    <property type="match status" value="1"/>
</dbReference>
<evidence type="ECO:0000313" key="3">
    <source>
        <dbReference type="Proteomes" id="UP000689195"/>
    </source>
</evidence>
<name>A0A8S1TGN9_9CILI</name>
<dbReference type="EMBL" id="CAJJDO010000020">
    <property type="protein sequence ID" value="CAD8150366.1"/>
    <property type="molecule type" value="Genomic_DNA"/>
</dbReference>
<feature type="domain" description="VWFA" evidence="1">
    <location>
        <begin position="76"/>
        <end position="159"/>
    </location>
</feature>
<proteinExistence type="predicted"/>
<protein>
    <recommendedName>
        <fullName evidence="1">VWFA domain-containing protein</fullName>
    </recommendedName>
</protein>